<feature type="transmembrane region" description="Helical" evidence="1">
    <location>
        <begin position="125"/>
        <end position="145"/>
    </location>
</feature>
<dbReference type="AlphaFoldDB" id="A0A0N8H9Z3"/>
<evidence type="ECO:0000313" key="3">
    <source>
        <dbReference type="Proteomes" id="UP000050454"/>
    </source>
</evidence>
<feature type="transmembrane region" description="Helical" evidence="1">
    <location>
        <begin position="302"/>
        <end position="321"/>
    </location>
</feature>
<keyword evidence="2" id="KW-0808">Transferase</keyword>
<organism evidence="2 3">
    <name type="scientific">Jiulongibacter sediminis</name>
    <dbReference type="NCBI Taxonomy" id="1605367"/>
    <lineage>
        <taxon>Bacteria</taxon>
        <taxon>Pseudomonadati</taxon>
        <taxon>Bacteroidota</taxon>
        <taxon>Cytophagia</taxon>
        <taxon>Cytophagales</taxon>
        <taxon>Leadbetterellaceae</taxon>
        <taxon>Jiulongibacter</taxon>
    </lineage>
</organism>
<keyword evidence="1" id="KW-1133">Transmembrane helix</keyword>
<dbReference type="EMBL" id="LGTQ01000006">
    <property type="protein sequence ID" value="KPM48732.1"/>
    <property type="molecule type" value="Genomic_DNA"/>
</dbReference>
<name>A0A0N8H9Z3_9BACT</name>
<keyword evidence="1" id="KW-0812">Transmembrane</keyword>
<feature type="transmembrane region" description="Helical" evidence="1">
    <location>
        <begin position="272"/>
        <end position="290"/>
    </location>
</feature>
<feature type="transmembrane region" description="Helical" evidence="1">
    <location>
        <begin position="152"/>
        <end position="168"/>
    </location>
</feature>
<dbReference type="STRING" id="1605367.AFM12_09105"/>
<keyword evidence="3" id="KW-1185">Reference proteome</keyword>
<dbReference type="RefSeq" id="WP_055146941.1">
    <property type="nucleotide sequence ID" value="NZ_JXSZ01000006.1"/>
</dbReference>
<dbReference type="PANTHER" id="PTHR31061:SF24">
    <property type="entry name" value="LD22376P"/>
    <property type="match status" value="1"/>
</dbReference>
<evidence type="ECO:0000313" key="2">
    <source>
        <dbReference type="EMBL" id="KPM48732.1"/>
    </source>
</evidence>
<reference evidence="2 3" key="1">
    <citation type="submission" date="2015-07" db="EMBL/GenBank/DDBJ databases">
        <title>The draft genome sequence of Leadbetterella sp. JN14-9.</title>
        <authorList>
            <person name="Liu Y."/>
            <person name="Du J."/>
            <person name="Shao Z."/>
        </authorList>
    </citation>
    <scope>NUCLEOTIDE SEQUENCE [LARGE SCALE GENOMIC DNA]</scope>
    <source>
        <strain evidence="2 3">JN14-9</strain>
    </source>
</reference>
<keyword evidence="1" id="KW-0472">Membrane</keyword>
<evidence type="ECO:0000256" key="1">
    <source>
        <dbReference type="SAM" id="Phobius"/>
    </source>
</evidence>
<feature type="transmembrane region" description="Helical" evidence="1">
    <location>
        <begin position="341"/>
        <end position="363"/>
    </location>
</feature>
<dbReference type="Proteomes" id="UP000050454">
    <property type="component" value="Unassembled WGS sequence"/>
</dbReference>
<feature type="transmembrane region" description="Helical" evidence="1">
    <location>
        <begin position="210"/>
        <end position="230"/>
    </location>
</feature>
<dbReference type="PATRIC" id="fig|1605367.3.peg.3203"/>
<gene>
    <name evidence="2" type="ORF">AFM12_09105</name>
</gene>
<feature type="transmembrane region" description="Helical" evidence="1">
    <location>
        <begin position="21"/>
        <end position="45"/>
    </location>
</feature>
<dbReference type="GO" id="GO:0016740">
    <property type="term" value="F:transferase activity"/>
    <property type="evidence" value="ECO:0007669"/>
    <property type="project" value="UniProtKB-KW"/>
</dbReference>
<accession>A0A0N8H9Z3</accession>
<protein>
    <submittedName>
        <fullName evidence="2">Heparan-alpha-glucosaminide N-acetyltransferase</fullName>
    </submittedName>
</protein>
<feature type="transmembrane region" description="Helical" evidence="1">
    <location>
        <begin position="242"/>
        <end position="260"/>
    </location>
</feature>
<dbReference type="OrthoDB" id="9788724at2"/>
<dbReference type="PANTHER" id="PTHR31061">
    <property type="entry name" value="LD22376P"/>
    <property type="match status" value="1"/>
</dbReference>
<comment type="caution">
    <text evidence="2">The sequence shown here is derived from an EMBL/GenBank/DDBJ whole genome shotgun (WGS) entry which is preliminary data.</text>
</comment>
<sequence>MKPENTFISQRLHSLDALRGFDMFWIIGGEGLVHAMAKITGAPFWLSFSEQLEHPYWDGFTGYDLIFPLFIFLAGVSTPFSVGKALQSGQPKSKVLQRVLRRGLILLILGVIYNNGLELRPLSDIRFMSVLGRIGIAYALANVLYLYVKEKWLIYWFGGLLIGYWLILKFTSAPGFPMGDLTMEGNFASYVDRTVLPGKLSREIHDTVGLFNNIPAICNALAGIITGLYIKNKTVTPTRKAVTMAVFGVASIVIAQVWNLDFPINKNLWSSSFVMQTVGLSLLLFALFYYIIDVLGYQKWSFFLQVIGMNSILIYISGKFINWRYTTEALFQWLMQLSGETYAILTSAICLLVIKWLFLKFLYDKRIFLRV</sequence>
<proteinExistence type="predicted"/>
<feature type="transmembrane region" description="Helical" evidence="1">
    <location>
        <begin position="65"/>
        <end position="83"/>
    </location>
</feature>